<evidence type="ECO:0000259" key="2">
    <source>
        <dbReference type="Pfam" id="PF14111"/>
    </source>
</evidence>
<dbReference type="OrthoDB" id="1135592at2759"/>
<evidence type="ECO:0000259" key="3">
    <source>
        <dbReference type="Pfam" id="PF14392"/>
    </source>
</evidence>
<evidence type="ECO:0000256" key="1">
    <source>
        <dbReference type="SAM" id="MobiDB-lite"/>
    </source>
</evidence>
<dbReference type="AlphaFoldDB" id="A0A6J0MK43"/>
<dbReference type="PANTHER" id="PTHR31286">
    <property type="entry name" value="GLYCINE-RICH CELL WALL STRUCTURAL PROTEIN 1.8-LIKE"/>
    <property type="match status" value="1"/>
</dbReference>
<dbReference type="Pfam" id="PF14111">
    <property type="entry name" value="DUF4283"/>
    <property type="match status" value="1"/>
</dbReference>
<dbReference type="InterPro" id="IPR025836">
    <property type="entry name" value="Zn_knuckle_CX2CX4HX4C"/>
</dbReference>
<gene>
    <name evidence="5" type="primary">LOC108843220</name>
</gene>
<dbReference type="Pfam" id="PF14392">
    <property type="entry name" value="zf-CCHC_4"/>
    <property type="match status" value="1"/>
</dbReference>
<organism evidence="4 5">
    <name type="scientific">Raphanus sativus</name>
    <name type="common">Radish</name>
    <name type="synonym">Raphanus raphanistrum var. sativus</name>
    <dbReference type="NCBI Taxonomy" id="3726"/>
    <lineage>
        <taxon>Eukaryota</taxon>
        <taxon>Viridiplantae</taxon>
        <taxon>Streptophyta</taxon>
        <taxon>Embryophyta</taxon>
        <taxon>Tracheophyta</taxon>
        <taxon>Spermatophyta</taxon>
        <taxon>Magnoliopsida</taxon>
        <taxon>eudicotyledons</taxon>
        <taxon>Gunneridae</taxon>
        <taxon>Pentapetalae</taxon>
        <taxon>rosids</taxon>
        <taxon>malvids</taxon>
        <taxon>Brassicales</taxon>
        <taxon>Brassicaceae</taxon>
        <taxon>Brassiceae</taxon>
        <taxon>Raphanus</taxon>
    </lineage>
</organism>
<dbReference type="KEGG" id="rsz:108843220"/>
<name>A0A6J0MK43_RAPSA</name>
<keyword evidence="4" id="KW-1185">Reference proteome</keyword>
<feature type="compositionally biased region" description="Polar residues" evidence="1">
    <location>
        <begin position="340"/>
        <end position="350"/>
    </location>
</feature>
<dbReference type="InterPro" id="IPR040256">
    <property type="entry name" value="At4g02000-like"/>
</dbReference>
<accession>A0A6J0MK43</accession>
<evidence type="ECO:0000313" key="4">
    <source>
        <dbReference type="Proteomes" id="UP000504610"/>
    </source>
</evidence>
<dbReference type="InterPro" id="IPR025558">
    <property type="entry name" value="DUF4283"/>
</dbReference>
<evidence type="ECO:0000313" key="5">
    <source>
        <dbReference type="RefSeq" id="XP_018471856.1"/>
    </source>
</evidence>
<dbReference type="PANTHER" id="PTHR31286:SF162">
    <property type="entry name" value="DUF4283 DOMAIN-CONTAINING PROTEIN-RELATED"/>
    <property type="match status" value="1"/>
</dbReference>
<feature type="domain" description="Zinc knuckle CX2CX4HX4C" evidence="3">
    <location>
        <begin position="171"/>
        <end position="218"/>
    </location>
</feature>
<proteinExistence type="predicted"/>
<dbReference type="RefSeq" id="XP_018471856.1">
    <property type="nucleotide sequence ID" value="XM_018616354.1"/>
</dbReference>
<protein>
    <submittedName>
        <fullName evidence="5">Uncharacterized protein LOC108843220</fullName>
    </submittedName>
</protein>
<dbReference type="Proteomes" id="UP000504610">
    <property type="component" value="Chromosome 1"/>
</dbReference>
<reference evidence="5" key="2">
    <citation type="submission" date="2025-08" db="UniProtKB">
        <authorList>
            <consortium name="RefSeq"/>
        </authorList>
    </citation>
    <scope>IDENTIFICATION</scope>
    <source>
        <tissue evidence="5">Leaf</tissue>
    </source>
</reference>
<sequence>MGDNMRRDMQNLNLGADDPPVQLPVNVVNEAAAGNRFVLIGRPVMPRRQNIRSIIATLPRNWGHVGVYGRMLEGRQFQFVFPSEEAMEMVLRRGPWAFADRMLIIERWTPTFHPLMLNFIPFWIQIRGIPFQFMSQDVVMHIGRALGMYMDVDYSADVAARRDYARVRVNWNVDEPLRFQRQFQFTPGVNTLLRLTFERLRGFCDICGRLTHDSGACLIQNGGVNHEGDDDDSDNDEGGDHNLANHGVIIEEIHEGEQAGVEAEPFANEELPNGMEDYPVEMAEDDDVGGEVAMHERHMDREANKRKTWLASCEENTLYFSSVERGESSGAQGFKRTKTDALNGSPVSSSSDEEINPTVRGAVGPEPPLPP</sequence>
<feature type="region of interest" description="Disordered" evidence="1">
    <location>
        <begin position="323"/>
        <end position="371"/>
    </location>
</feature>
<feature type="domain" description="DUF4283" evidence="2">
    <location>
        <begin position="35"/>
        <end position="114"/>
    </location>
</feature>
<reference evidence="4" key="1">
    <citation type="journal article" date="2019" name="Database">
        <title>The radish genome database (RadishGD): an integrated information resource for radish genomics.</title>
        <authorList>
            <person name="Yu H.J."/>
            <person name="Baek S."/>
            <person name="Lee Y.J."/>
            <person name="Cho A."/>
            <person name="Mun J.H."/>
        </authorList>
    </citation>
    <scope>NUCLEOTIDE SEQUENCE [LARGE SCALE GENOMIC DNA]</scope>
    <source>
        <strain evidence="4">cv. WK10039</strain>
    </source>
</reference>
<dbReference type="GeneID" id="108843220"/>